<reference evidence="2 3" key="1">
    <citation type="journal article" date="2023" name="Insect Mol. Biol.">
        <title>Genome sequencing provides insights into the evolution of gene families encoding plant cell wall-degrading enzymes in longhorned beetles.</title>
        <authorList>
            <person name="Shin N.R."/>
            <person name="Okamura Y."/>
            <person name="Kirsch R."/>
            <person name="Pauchet Y."/>
        </authorList>
    </citation>
    <scope>NUCLEOTIDE SEQUENCE [LARGE SCALE GENOMIC DNA]</scope>
    <source>
        <strain evidence="2">EAD_L_NR</strain>
    </source>
</reference>
<accession>A0AAV8VFZ7</accession>
<dbReference type="Proteomes" id="UP001159042">
    <property type="component" value="Unassembled WGS sequence"/>
</dbReference>
<dbReference type="Gene3D" id="3.30.420.10">
    <property type="entry name" value="Ribonuclease H-like superfamily/Ribonuclease H"/>
    <property type="match status" value="1"/>
</dbReference>
<evidence type="ECO:0000313" key="2">
    <source>
        <dbReference type="EMBL" id="KAJ8913015.1"/>
    </source>
</evidence>
<dbReference type="InterPro" id="IPR050951">
    <property type="entry name" value="Retrovirus_Pol_polyprotein"/>
</dbReference>
<name>A0AAV8VFZ7_9CUCU</name>
<comment type="caution">
    <text evidence="2">The sequence shown here is derived from an EMBL/GenBank/DDBJ whole genome shotgun (WGS) entry which is preliminary data.</text>
</comment>
<evidence type="ECO:0000313" key="3">
    <source>
        <dbReference type="Proteomes" id="UP001159042"/>
    </source>
</evidence>
<feature type="region of interest" description="Disordered" evidence="1">
    <location>
        <begin position="214"/>
        <end position="233"/>
    </location>
</feature>
<evidence type="ECO:0000256" key="1">
    <source>
        <dbReference type="SAM" id="MobiDB-lite"/>
    </source>
</evidence>
<protein>
    <submittedName>
        <fullName evidence="2">Uncharacterized protein</fullName>
    </submittedName>
</protein>
<dbReference type="AlphaFoldDB" id="A0AAV8VFZ7"/>
<dbReference type="InterPro" id="IPR036397">
    <property type="entry name" value="RNaseH_sf"/>
</dbReference>
<dbReference type="EMBL" id="JANEYG010000105">
    <property type="protein sequence ID" value="KAJ8913015.1"/>
    <property type="molecule type" value="Genomic_DNA"/>
</dbReference>
<keyword evidence="3" id="KW-1185">Reference proteome</keyword>
<sequence length="273" mass="31093">MTFSNEHETLATIMSRFLFQYRTTRQTTTGETPAKLMFNRDLRTRLTLLQETRHGENLEVQKKYEKGARETGEAVMARNYTGNGRIWTRGEITKKVGTSTYLVAVEGNTWKRHSNQLHRLEKESRSNIQKHVEDVTPAVKPGDTKPDYLPSTSAKINPSFYQPLLPILDDFPTDITNDNDVNVNSNSQSNNVDTGQDNTAYFNCRDNVTNNSYQANSNEFGRHGTNESAPEVDSNIIERVAPHDSAELRPKRLRTLPTYLQDYELSTDESEGQ</sequence>
<proteinExistence type="predicted"/>
<dbReference type="PANTHER" id="PTHR37984">
    <property type="entry name" value="PROTEIN CBG26694"/>
    <property type="match status" value="1"/>
</dbReference>
<dbReference type="PANTHER" id="PTHR37984:SF5">
    <property type="entry name" value="PROTEIN NYNRIN-LIKE"/>
    <property type="match status" value="1"/>
</dbReference>
<feature type="non-terminal residue" evidence="2">
    <location>
        <position position="273"/>
    </location>
</feature>
<dbReference type="GO" id="GO:0003676">
    <property type="term" value="F:nucleic acid binding"/>
    <property type="evidence" value="ECO:0007669"/>
    <property type="project" value="InterPro"/>
</dbReference>
<gene>
    <name evidence="2" type="ORF">NQ315_002893</name>
</gene>
<organism evidence="2 3">
    <name type="scientific">Exocentrus adspersus</name>
    <dbReference type="NCBI Taxonomy" id="1586481"/>
    <lineage>
        <taxon>Eukaryota</taxon>
        <taxon>Metazoa</taxon>
        <taxon>Ecdysozoa</taxon>
        <taxon>Arthropoda</taxon>
        <taxon>Hexapoda</taxon>
        <taxon>Insecta</taxon>
        <taxon>Pterygota</taxon>
        <taxon>Neoptera</taxon>
        <taxon>Endopterygota</taxon>
        <taxon>Coleoptera</taxon>
        <taxon>Polyphaga</taxon>
        <taxon>Cucujiformia</taxon>
        <taxon>Chrysomeloidea</taxon>
        <taxon>Cerambycidae</taxon>
        <taxon>Lamiinae</taxon>
        <taxon>Acanthocinini</taxon>
        <taxon>Exocentrus</taxon>
    </lineage>
</organism>